<organism evidence="7 8">
    <name type="scientific">Aspergillus pseudoustus</name>
    <dbReference type="NCBI Taxonomy" id="1810923"/>
    <lineage>
        <taxon>Eukaryota</taxon>
        <taxon>Fungi</taxon>
        <taxon>Dikarya</taxon>
        <taxon>Ascomycota</taxon>
        <taxon>Pezizomycotina</taxon>
        <taxon>Eurotiomycetes</taxon>
        <taxon>Eurotiomycetidae</taxon>
        <taxon>Eurotiales</taxon>
        <taxon>Aspergillaceae</taxon>
        <taxon>Aspergillus</taxon>
        <taxon>Aspergillus subgen. Nidulantes</taxon>
    </lineage>
</organism>
<gene>
    <name evidence="7" type="ORF">BJY01DRAFT_243979</name>
</gene>
<protein>
    <recommendedName>
        <fullName evidence="9">Major facilitator superfamily domain-containing protein</fullName>
    </recommendedName>
</protein>
<comment type="caution">
    <text evidence="7">The sequence shown here is derived from an EMBL/GenBank/DDBJ whole genome shotgun (WGS) entry which is preliminary data.</text>
</comment>
<dbReference type="Gene3D" id="1.20.1250.20">
    <property type="entry name" value="MFS general substrate transporter like domains"/>
    <property type="match status" value="1"/>
</dbReference>
<keyword evidence="3 6" id="KW-0812">Transmembrane</keyword>
<dbReference type="PANTHER" id="PTHR43791:SF36">
    <property type="entry name" value="TRANSPORTER, PUTATIVE (AFU_ORTHOLOGUE AFUA_6G08340)-RELATED"/>
    <property type="match status" value="1"/>
</dbReference>
<evidence type="ECO:0000256" key="5">
    <source>
        <dbReference type="ARBA" id="ARBA00023136"/>
    </source>
</evidence>
<evidence type="ECO:0000256" key="3">
    <source>
        <dbReference type="ARBA" id="ARBA00022692"/>
    </source>
</evidence>
<evidence type="ECO:0008006" key="9">
    <source>
        <dbReference type="Google" id="ProtNLM"/>
    </source>
</evidence>
<evidence type="ECO:0000313" key="7">
    <source>
        <dbReference type="EMBL" id="KAL2853792.1"/>
    </source>
</evidence>
<accession>A0ABR4KNE3</accession>
<sequence length="99" mass="11386">MGLSFVYFFPTITQSLGYNTTNTVLLAALPWIWAALIALPDTWHAHRTGERFLHYLWPALACIVGYIFCHDHTFDCASIHLNVFDDDWACFWLPHASLD</sequence>
<feature type="transmembrane region" description="Helical" evidence="6">
    <location>
        <begin position="52"/>
        <end position="68"/>
    </location>
</feature>
<dbReference type="SUPFAM" id="SSF103473">
    <property type="entry name" value="MFS general substrate transporter"/>
    <property type="match status" value="1"/>
</dbReference>
<evidence type="ECO:0000256" key="4">
    <source>
        <dbReference type="ARBA" id="ARBA00022989"/>
    </source>
</evidence>
<keyword evidence="4 6" id="KW-1133">Transmembrane helix</keyword>
<dbReference type="EMBL" id="JBFXLU010000018">
    <property type="protein sequence ID" value="KAL2853792.1"/>
    <property type="molecule type" value="Genomic_DNA"/>
</dbReference>
<dbReference type="Proteomes" id="UP001610446">
    <property type="component" value="Unassembled WGS sequence"/>
</dbReference>
<keyword evidence="5 6" id="KW-0472">Membrane</keyword>
<keyword evidence="2" id="KW-0813">Transport</keyword>
<dbReference type="InterPro" id="IPR036259">
    <property type="entry name" value="MFS_trans_sf"/>
</dbReference>
<comment type="subcellular location">
    <subcellularLocation>
        <location evidence="1">Membrane</location>
        <topology evidence="1">Multi-pass membrane protein</topology>
    </subcellularLocation>
</comment>
<name>A0ABR4KNE3_9EURO</name>
<dbReference type="PANTHER" id="PTHR43791">
    <property type="entry name" value="PERMEASE-RELATED"/>
    <property type="match status" value="1"/>
</dbReference>
<proteinExistence type="predicted"/>
<keyword evidence="8" id="KW-1185">Reference proteome</keyword>
<evidence type="ECO:0000256" key="1">
    <source>
        <dbReference type="ARBA" id="ARBA00004141"/>
    </source>
</evidence>
<feature type="transmembrane region" description="Helical" evidence="6">
    <location>
        <begin position="20"/>
        <end position="40"/>
    </location>
</feature>
<evidence type="ECO:0000256" key="6">
    <source>
        <dbReference type="SAM" id="Phobius"/>
    </source>
</evidence>
<evidence type="ECO:0000256" key="2">
    <source>
        <dbReference type="ARBA" id="ARBA00022448"/>
    </source>
</evidence>
<evidence type="ECO:0000313" key="8">
    <source>
        <dbReference type="Proteomes" id="UP001610446"/>
    </source>
</evidence>
<reference evidence="7 8" key="1">
    <citation type="submission" date="2024-07" db="EMBL/GenBank/DDBJ databases">
        <title>Section-level genome sequencing and comparative genomics of Aspergillus sections Usti and Cavernicolus.</title>
        <authorList>
            <consortium name="Lawrence Berkeley National Laboratory"/>
            <person name="Nybo J.L."/>
            <person name="Vesth T.C."/>
            <person name="Theobald S."/>
            <person name="Frisvad J.C."/>
            <person name="Larsen T.O."/>
            <person name="Kjaerboelling I."/>
            <person name="Rothschild-Mancinelli K."/>
            <person name="Lyhne E.K."/>
            <person name="Kogle M.E."/>
            <person name="Barry K."/>
            <person name="Clum A."/>
            <person name="Na H."/>
            <person name="Ledsgaard L."/>
            <person name="Lin J."/>
            <person name="Lipzen A."/>
            <person name="Kuo A."/>
            <person name="Riley R."/>
            <person name="Mondo S."/>
            <person name="Labutti K."/>
            <person name="Haridas S."/>
            <person name="Pangalinan J."/>
            <person name="Salamov A.A."/>
            <person name="Simmons B.A."/>
            <person name="Magnuson J.K."/>
            <person name="Chen J."/>
            <person name="Drula E."/>
            <person name="Henrissat B."/>
            <person name="Wiebenga A."/>
            <person name="Lubbers R.J."/>
            <person name="Gomes A.C."/>
            <person name="Makela M.R."/>
            <person name="Stajich J."/>
            <person name="Grigoriev I.V."/>
            <person name="Mortensen U.H."/>
            <person name="De Vries R.P."/>
            <person name="Baker S.E."/>
            <person name="Andersen M.R."/>
        </authorList>
    </citation>
    <scope>NUCLEOTIDE SEQUENCE [LARGE SCALE GENOMIC DNA]</scope>
    <source>
        <strain evidence="7 8">CBS 123904</strain>
    </source>
</reference>